<keyword evidence="8" id="KW-1185">Reference proteome</keyword>
<dbReference type="CDD" id="cd06250">
    <property type="entry name" value="M14_PaAOTO_like"/>
    <property type="match status" value="1"/>
</dbReference>
<evidence type="ECO:0000256" key="2">
    <source>
        <dbReference type="ARBA" id="ARBA00022723"/>
    </source>
</evidence>
<evidence type="ECO:0000256" key="5">
    <source>
        <dbReference type="SAM" id="MobiDB-lite"/>
    </source>
</evidence>
<feature type="domain" description="Succinylglutamate desuccinylase/Aspartoacylase catalytic" evidence="6">
    <location>
        <begin position="53"/>
        <end position="245"/>
    </location>
</feature>
<evidence type="ECO:0000313" key="8">
    <source>
        <dbReference type="Proteomes" id="UP000216361"/>
    </source>
</evidence>
<organism evidence="7 8">
    <name type="scientific">Elstera cyanobacteriorum</name>
    <dbReference type="NCBI Taxonomy" id="2022747"/>
    <lineage>
        <taxon>Bacteria</taxon>
        <taxon>Pseudomonadati</taxon>
        <taxon>Pseudomonadota</taxon>
        <taxon>Alphaproteobacteria</taxon>
        <taxon>Rhodospirillales</taxon>
        <taxon>Rhodospirillaceae</taxon>
        <taxon>Elstera</taxon>
    </lineage>
</organism>
<gene>
    <name evidence="7" type="ORF">CHR90_04765</name>
</gene>
<dbReference type="SUPFAM" id="SSF53187">
    <property type="entry name" value="Zn-dependent exopeptidases"/>
    <property type="match status" value="1"/>
</dbReference>
<dbReference type="Gene3D" id="3.40.630.10">
    <property type="entry name" value="Zn peptidases"/>
    <property type="match status" value="1"/>
</dbReference>
<dbReference type="InterPro" id="IPR053138">
    <property type="entry name" value="N-alpha-Ac-DABA_deacetylase"/>
</dbReference>
<reference evidence="7 8" key="1">
    <citation type="submission" date="2017-07" db="EMBL/GenBank/DDBJ databases">
        <title>Elstera cyanobacteriorum sp. nov., a novel bacterium isolated from cyanobacterial aggregates in a eutrophic lake.</title>
        <authorList>
            <person name="Cai H."/>
        </authorList>
    </citation>
    <scope>NUCLEOTIDE SEQUENCE [LARGE SCALE GENOMIC DNA]</scope>
    <source>
        <strain evidence="7 8">TH019</strain>
    </source>
</reference>
<keyword evidence="3" id="KW-0378">Hydrolase</keyword>
<accession>A0A255XTQ7</accession>
<evidence type="ECO:0000259" key="6">
    <source>
        <dbReference type="Pfam" id="PF24827"/>
    </source>
</evidence>
<evidence type="ECO:0000313" key="7">
    <source>
        <dbReference type="EMBL" id="OYQ20386.1"/>
    </source>
</evidence>
<dbReference type="OrthoDB" id="9782876at2"/>
<keyword evidence="4" id="KW-0862">Zinc</keyword>
<evidence type="ECO:0000256" key="4">
    <source>
        <dbReference type="ARBA" id="ARBA00022833"/>
    </source>
</evidence>
<name>A0A255XTQ7_9PROT</name>
<evidence type="ECO:0000256" key="1">
    <source>
        <dbReference type="ARBA" id="ARBA00001947"/>
    </source>
</evidence>
<protein>
    <recommendedName>
        <fullName evidence="6">Succinylglutamate desuccinylase/Aspartoacylase catalytic domain-containing protein</fullName>
    </recommendedName>
</protein>
<dbReference type="Proteomes" id="UP000216361">
    <property type="component" value="Unassembled WGS sequence"/>
</dbReference>
<dbReference type="GO" id="GO:0046872">
    <property type="term" value="F:metal ion binding"/>
    <property type="evidence" value="ECO:0007669"/>
    <property type="project" value="UniProtKB-KW"/>
</dbReference>
<comment type="caution">
    <text evidence="7">The sequence shown here is derived from an EMBL/GenBank/DDBJ whole genome shotgun (WGS) entry which is preliminary data.</text>
</comment>
<keyword evidence="2" id="KW-0479">Metal-binding</keyword>
<feature type="region of interest" description="Disordered" evidence="5">
    <location>
        <begin position="1"/>
        <end position="23"/>
    </location>
</feature>
<comment type="cofactor">
    <cofactor evidence="1">
        <name>Zn(2+)</name>
        <dbReference type="ChEBI" id="CHEBI:29105"/>
    </cofactor>
</comment>
<proteinExistence type="predicted"/>
<evidence type="ECO:0000256" key="3">
    <source>
        <dbReference type="ARBA" id="ARBA00022801"/>
    </source>
</evidence>
<dbReference type="PANTHER" id="PTHR37326:SF1">
    <property type="entry name" value="BLL3975 PROTEIN"/>
    <property type="match status" value="1"/>
</dbReference>
<dbReference type="AlphaFoldDB" id="A0A255XTQ7"/>
<dbReference type="InterPro" id="IPR055438">
    <property type="entry name" value="AstE_AspA_cat"/>
</dbReference>
<dbReference type="GO" id="GO:0016788">
    <property type="term" value="F:hydrolase activity, acting on ester bonds"/>
    <property type="evidence" value="ECO:0007669"/>
    <property type="project" value="InterPro"/>
</dbReference>
<sequence length="397" mass="42408">MLPPPGFRPRANQGMLDQMPTPSPIRRETIALPEASLGTQRTWTALHYGTPGQGPKAYIHTGLHADELPGLLLCDHLGRLLDAAAARGEILGEIILVPFTNPIGLGQWVNGTHLGRFEMGGAGNFNRGYPVLGPEVAQRIGHQLTDNAAANVTLIRATMKTILADLQPVKEMDHLRLTIMKHAIDADIALDLHCDTRALMHLYLGTPLWPDAKDLAADLGSHATLLAEDSGGSSLDEALGGPWWHLAKAFPDKPIPPACLATTVELRGESDVTDALAAQDAAALFRFLQRRGVLAGDPGPLPALINDASDLTASDLLVAPVPGVLVYKVGLGDRVKKGDLVAEIVNPLTHGRTPITATTDGFILVMRHTHNVRPGFQVAKVVGTEPLAHRQGYLLSD</sequence>
<dbReference type="Pfam" id="PF24827">
    <property type="entry name" value="AstE_AspA_cat"/>
    <property type="match status" value="1"/>
</dbReference>
<dbReference type="PANTHER" id="PTHR37326">
    <property type="entry name" value="BLL3975 PROTEIN"/>
    <property type="match status" value="1"/>
</dbReference>
<dbReference type="EMBL" id="NOXS01000028">
    <property type="protein sequence ID" value="OYQ20386.1"/>
    <property type="molecule type" value="Genomic_DNA"/>
</dbReference>